<evidence type="ECO:0000256" key="8">
    <source>
        <dbReference type="SAM" id="SignalP"/>
    </source>
</evidence>
<feature type="chain" id="PRO_5046356484" evidence="8">
    <location>
        <begin position="26"/>
        <end position="881"/>
    </location>
</feature>
<dbReference type="Proteomes" id="UP001484535">
    <property type="component" value="Unassembled WGS sequence"/>
</dbReference>
<evidence type="ECO:0000256" key="3">
    <source>
        <dbReference type="ARBA" id="ARBA00022670"/>
    </source>
</evidence>
<name>A0ABV0CTX6_9SPHN</name>
<keyword evidence="6" id="KW-0482">Metalloprotease</keyword>
<dbReference type="SMART" id="SM00631">
    <property type="entry name" value="Zn_pept"/>
    <property type="match status" value="1"/>
</dbReference>
<evidence type="ECO:0000259" key="9">
    <source>
        <dbReference type="PROSITE" id="PS52035"/>
    </source>
</evidence>
<dbReference type="GO" id="GO:0004180">
    <property type="term" value="F:carboxypeptidase activity"/>
    <property type="evidence" value="ECO:0007669"/>
    <property type="project" value="UniProtKB-KW"/>
</dbReference>
<keyword evidence="3" id="KW-0645">Protease</keyword>
<accession>A0ABV0CTX6</accession>
<protein>
    <submittedName>
        <fullName evidence="10">M14 family zinc carboxypeptidase</fullName>
    </submittedName>
</protein>
<organism evidence="10 11">
    <name type="scientific">Aurantiacibacter flavus</name>
    <dbReference type="NCBI Taxonomy" id="3145232"/>
    <lineage>
        <taxon>Bacteria</taxon>
        <taxon>Pseudomonadati</taxon>
        <taxon>Pseudomonadota</taxon>
        <taxon>Alphaproteobacteria</taxon>
        <taxon>Sphingomonadales</taxon>
        <taxon>Erythrobacteraceae</taxon>
        <taxon>Aurantiacibacter</taxon>
    </lineage>
</organism>
<evidence type="ECO:0000256" key="4">
    <source>
        <dbReference type="ARBA" id="ARBA00022801"/>
    </source>
</evidence>
<evidence type="ECO:0000256" key="6">
    <source>
        <dbReference type="ARBA" id="ARBA00023049"/>
    </source>
</evidence>
<dbReference type="InterPro" id="IPR029062">
    <property type="entry name" value="Class_I_gatase-like"/>
</dbReference>
<proteinExistence type="inferred from homology"/>
<keyword evidence="10" id="KW-0121">Carboxypeptidase</keyword>
<evidence type="ECO:0000313" key="11">
    <source>
        <dbReference type="Proteomes" id="UP001484535"/>
    </source>
</evidence>
<dbReference type="InterPro" id="IPR000834">
    <property type="entry name" value="Peptidase_M14"/>
</dbReference>
<comment type="cofactor">
    <cofactor evidence="1">
        <name>Zn(2+)</name>
        <dbReference type="ChEBI" id="CHEBI:29105"/>
    </cofactor>
</comment>
<keyword evidence="8" id="KW-0732">Signal</keyword>
<sequence length="881" mass="93403">MIRHTIVRAALLGAASLLATTTPLAAQSILPGTFDPDIPELRQVVGHAPGEEITAPADVLTYMEALAAAAPGRVRLIEYAESWEGRPLIYAVIASPANMARIDAIKSDMGELSRGLAPAAASAIIERTVPVTWLSYGVHGDEISSTDAALALAYHLLASKGDATVDTILANSVVIIDPSQNPDGRNRFVQSTVAARGLVPQADPDTAEHDQPWPGGRVNHYLFDLNRDWFALTQPETRGKVAAVRDWQPVVFVDAHEMGGDSTYFMPPVANPINPNITLGQISAQELLGRNNAAALDAIGQPYYTREVFDAFYPGYGDSWPMLNGAIGMTFEQASARGLVYERPDDTLLTYRDGVRNHFTTTLATAYTVATNARRFLTDYAAYRRSAATGEAGRGSYVINLASRYWNAEQLGRRLALQGIAVRQVSGPASACGKSYPQGYLAVPREQGTGRLVRSLLDEQTDLPTFFIAEQEDRRSRDLPHELYDSTAWSLGLMSGVDVSLCASADGGSTLAADTPLPDRTEPPGAFGLVVPWSDSGQARLVAEALRAGLIGRSSAEAFSTGGQTYPRGSVVFTAAANAGKLDELNALARVIGAQTRALANGWVDRGPNLGSDDVAMLTAPRIAMLWDDGVSPLSAGALRYVIEQRLGMPVAPIRTGKVGEADLGRYDVLLVPDGSPARALGSGGLASLASFAEDGGVLVAIGRSIMDLNRGEETLLETKPEGAASARNAKAKITGEGPVAPGTDIASLAEYRSLIGDPDALPDVLPGALLNTAIDPDTILSAGYEAGPVVNAAGNLIFTPLARGTGTNAVRYAAPDELLASGYIWDENRRQMAFKPYLMAQEHGDGLVVGFAQDPSTRGYLDGLDLLIANAVLQAPARYR</sequence>
<evidence type="ECO:0000256" key="5">
    <source>
        <dbReference type="ARBA" id="ARBA00022833"/>
    </source>
</evidence>
<dbReference type="CDD" id="cd03143">
    <property type="entry name" value="A4_beta-galactosidase_middle_domain"/>
    <property type="match status" value="1"/>
</dbReference>
<comment type="caution">
    <text evidence="10">The sequence shown here is derived from an EMBL/GenBank/DDBJ whole genome shotgun (WGS) entry which is preliminary data.</text>
</comment>
<comment type="similarity">
    <text evidence="2 7">Belongs to the peptidase M14 family.</text>
</comment>
<keyword evidence="4" id="KW-0378">Hydrolase</keyword>
<evidence type="ECO:0000256" key="1">
    <source>
        <dbReference type="ARBA" id="ARBA00001947"/>
    </source>
</evidence>
<feature type="signal peptide" evidence="8">
    <location>
        <begin position="1"/>
        <end position="25"/>
    </location>
</feature>
<dbReference type="PANTHER" id="PTHR11705">
    <property type="entry name" value="PROTEASE FAMILY M14 CARBOXYPEPTIDASE A,B"/>
    <property type="match status" value="1"/>
</dbReference>
<dbReference type="SUPFAM" id="SSF53187">
    <property type="entry name" value="Zn-dependent exopeptidases"/>
    <property type="match status" value="1"/>
</dbReference>
<dbReference type="EMBL" id="JBDLBR010000001">
    <property type="protein sequence ID" value="MEN7536325.1"/>
    <property type="molecule type" value="Genomic_DNA"/>
</dbReference>
<reference evidence="10 11" key="1">
    <citation type="submission" date="2024-05" db="EMBL/GenBank/DDBJ databases">
        <authorList>
            <person name="Park S."/>
        </authorList>
    </citation>
    <scope>NUCLEOTIDE SEQUENCE [LARGE SCALE GENOMIC DNA]</scope>
    <source>
        <strain evidence="10 11">DGU5</strain>
    </source>
</reference>
<keyword evidence="5" id="KW-0862">Zinc</keyword>
<feature type="domain" description="Peptidase M14" evidence="9">
    <location>
        <begin position="46"/>
        <end position="384"/>
    </location>
</feature>
<dbReference type="Gene3D" id="3.40.630.10">
    <property type="entry name" value="Zn peptidases"/>
    <property type="match status" value="1"/>
</dbReference>
<evidence type="ECO:0000256" key="7">
    <source>
        <dbReference type="PROSITE-ProRule" id="PRU01379"/>
    </source>
</evidence>
<evidence type="ECO:0000256" key="2">
    <source>
        <dbReference type="ARBA" id="ARBA00005988"/>
    </source>
</evidence>
<dbReference type="SUPFAM" id="SSF52317">
    <property type="entry name" value="Class I glutamine amidotransferase-like"/>
    <property type="match status" value="1"/>
</dbReference>
<comment type="caution">
    <text evidence="7">Lacks conserved residue(s) required for the propagation of feature annotation.</text>
</comment>
<dbReference type="PROSITE" id="PS52035">
    <property type="entry name" value="PEPTIDASE_M14"/>
    <property type="match status" value="1"/>
</dbReference>
<gene>
    <name evidence="10" type="ORF">ABDJ38_03975</name>
</gene>
<evidence type="ECO:0000313" key="10">
    <source>
        <dbReference type="EMBL" id="MEN7536325.1"/>
    </source>
</evidence>
<dbReference type="RefSeq" id="WP_346783762.1">
    <property type="nucleotide sequence ID" value="NZ_JBDLBR010000001.1"/>
</dbReference>
<dbReference type="PANTHER" id="PTHR11705:SF143">
    <property type="entry name" value="SLL0236 PROTEIN"/>
    <property type="match status" value="1"/>
</dbReference>
<keyword evidence="11" id="KW-1185">Reference proteome</keyword>
<dbReference type="Pfam" id="PF00246">
    <property type="entry name" value="Peptidase_M14"/>
    <property type="match status" value="1"/>
</dbReference>